<comment type="caution">
    <text evidence="4">The sequence shown here is derived from an EMBL/GenBank/DDBJ whole genome shotgun (WGS) entry which is preliminary data.</text>
</comment>
<reference evidence="4" key="1">
    <citation type="journal article" date="2021" name="PeerJ">
        <title>Extensive microbial diversity within the chicken gut microbiome revealed by metagenomics and culture.</title>
        <authorList>
            <person name="Gilroy R."/>
            <person name="Ravi A."/>
            <person name="Getino M."/>
            <person name="Pursley I."/>
            <person name="Horton D.L."/>
            <person name="Alikhan N.F."/>
            <person name="Baker D."/>
            <person name="Gharbi K."/>
            <person name="Hall N."/>
            <person name="Watson M."/>
            <person name="Adriaenssens E.M."/>
            <person name="Foster-Nyarko E."/>
            <person name="Jarju S."/>
            <person name="Secka A."/>
            <person name="Antonio M."/>
            <person name="Oren A."/>
            <person name="Chaudhuri R.R."/>
            <person name="La Ragione R."/>
            <person name="Hildebrand F."/>
            <person name="Pallen M.J."/>
        </authorList>
    </citation>
    <scope>NUCLEOTIDE SEQUENCE</scope>
    <source>
        <strain evidence="4">CHK198-12963</strain>
    </source>
</reference>
<dbReference type="PROSITE" id="PS50977">
    <property type="entry name" value="HTH_TETR_2"/>
    <property type="match status" value="1"/>
</dbReference>
<dbReference type="Proteomes" id="UP000823863">
    <property type="component" value="Unassembled WGS sequence"/>
</dbReference>
<keyword evidence="1 2" id="KW-0238">DNA-binding</keyword>
<dbReference type="Pfam" id="PF00440">
    <property type="entry name" value="TetR_N"/>
    <property type="match status" value="1"/>
</dbReference>
<reference evidence="4" key="2">
    <citation type="submission" date="2021-04" db="EMBL/GenBank/DDBJ databases">
        <authorList>
            <person name="Gilroy R."/>
        </authorList>
    </citation>
    <scope>NUCLEOTIDE SEQUENCE</scope>
    <source>
        <strain evidence="4">CHK198-12963</strain>
    </source>
</reference>
<name>A0A9D2PVP7_9FIRM</name>
<evidence type="ECO:0000256" key="2">
    <source>
        <dbReference type="PROSITE-ProRule" id="PRU00335"/>
    </source>
</evidence>
<dbReference type="InterPro" id="IPR041483">
    <property type="entry name" value="TetR_C_34"/>
</dbReference>
<dbReference type="InterPro" id="IPR001647">
    <property type="entry name" value="HTH_TetR"/>
</dbReference>
<evidence type="ECO:0000259" key="3">
    <source>
        <dbReference type="PROSITE" id="PS50977"/>
    </source>
</evidence>
<dbReference type="EMBL" id="DWWB01000042">
    <property type="protein sequence ID" value="HJC66602.1"/>
    <property type="molecule type" value="Genomic_DNA"/>
</dbReference>
<dbReference type="GO" id="GO:0003677">
    <property type="term" value="F:DNA binding"/>
    <property type="evidence" value="ECO:0007669"/>
    <property type="project" value="UniProtKB-UniRule"/>
</dbReference>
<dbReference type="AlphaFoldDB" id="A0A9D2PVP7"/>
<accession>A0A9D2PVP7</accession>
<dbReference type="Pfam" id="PF17929">
    <property type="entry name" value="TetR_C_34"/>
    <property type="match status" value="1"/>
</dbReference>
<sequence length="217" mass="24893">MTNFARARSSEQKEERMQEIKRAAEIQFSRRTYQSITLSTIAEELSWSRANLYKYVTSKEEIFLELSADKCSEYLGALKAAFPSGCGYSAQVGAKVWAGILSAHADYLKYSALLSSIIETNVTVERLAVFKKQFHEQVDEFTALLHRNYQMTEDEAYWLFMTVHYHGIGLYSYCNASPLVMEALELAGVHLEIPDFRMKMEKFIYINLKNVSKGEAF</sequence>
<evidence type="ECO:0000313" key="4">
    <source>
        <dbReference type="EMBL" id="HJC66602.1"/>
    </source>
</evidence>
<gene>
    <name evidence="4" type="ORF">H9931_07785</name>
</gene>
<dbReference type="Gene3D" id="1.10.357.10">
    <property type="entry name" value="Tetracycline Repressor, domain 2"/>
    <property type="match status" value="1"/>
</dbReference>
<dbReference type="SUPFAM" id="SSF46689">
    <property type="entry name" value="Homeodomain-like"/>
    <property type="match status" value="1"/>
</dbReference>
<evidence type="ECO:0000313" key="5">
    <source>
        <dbReference type="Proteomes" id="UP000823863"/>
    </source>
</evidence>
<protein>
    <submittedName>
        <fullName evidence="4">TetR family transcriptional regulator</fullName>
    </submittedName>
</protein>
<evidence type="ECO:0000256" key="1">
    <source>
        <dbReference type="ARBA" id="ARBA00023125"/>
    </source>
</evidence>
<dbReference type="InterPro" id="IPR009057">
    <property type="entry name" value="Homeodomain-like_sf"/>
</dbReference>
<feature type="domain" description="HTH tetR-type" evidence="3">
    <location>
        <begin position="14"/>
        <end position="74"/>
    </location>
</feature>
<organism evidence="4 5">
    <name type="scientific">Candidatus Enterocloster excrementigallinarum</name>
    <dbReference type="NCBI Taxonomy" id="2838558"/>
    <lineage>
        <taxon>Bacteria</taxon>
        <taxon>Bacillati</taxon>
        <taxon>Bacillota</taxon>
        <taxon>Clostridia</taxon>
        <taxon>Lachnospirales</taxon>
        <taxon>Lachnospiraceae</taxon>
        <taxon>Enterocloster</taxon>
    </lineage>
</organism>
<feature type="DNA-binding region" description="H-T-H motif" evidence="2">
    <location>
        <begin position="37"/>
        <end position="56"/>
    </location>
</feature>
<proteinExistence type="predicted"/>